<keyword evidence="8" id="KW-0539">Nucleus</keyword>
<evidence type="ECO:0000256" key="3">
    <source>
        <dbReference type="ARBA" id="ARBA00012759"/>
    </source>
</evidence>
<keyword evidence="6" id="KW-0378">Hydrolase</keyword>
<feature type="compositionally biased region" description="Basic and acidic residues" evidence="9">
    <location>
        <begin position="17"/>
        <end position="31"/>
    </location>
</feature>
<feature type="region of interest" description="Disordered" evidence="9">
    <location>
        <begin position="1"/>
        <end position="32"/>
    </location>
</feature>
<evidence type="ECO:0000259" key="10">
    <source>
        <dbReference type="PROSITE" id="PS50235"/>
    </source>
</evidence>
<dbReference type="PROSITE" id="PS00972">
    <property type="entry name" value="USP_1"/>
    <property type="match status" value="1"/>
</dbReference>
<dbReference type="PROSITE" id="PS50235">
    <property type="entry name" value="USP_3"/>
    <property type="match status" value="1"/>
</dbReference>
<keyword evidence="12" id="KW-1185">Reference proteome</keyword>
<feature type="compositionally biased region" description="Low complexity" evidence="9">
    <location>
        <begin position="603"/>
        <end position="620"/>
    </location>
</feature>
<dbReference type="InterPro" id="IPR050164">
    <property type="entry name" value="Peptidase_C19"/>
</dbReference>
<comment type="subcellular location">
    <subcellularLocation>
        <location evidence="2">Nucleus</location>
    </subcellularLocation>
</comment>
<dbReference type="PROSITE" id="PS00973">
    <property type="entry name" value="USP_2"/>
    <property type="match status" value="1"/>
</dbReference>
<dbReference type="AlphaFoldDB" id="A0A8C7LEM8"/>
<protein>
    <recommendedName>
        <fullName evidence="3">ubiquitinyl hydrolase 1</fullName>
        <ecNumber evidence="3">3.4.19.12</ecNumber>
    </recommendedName>
</protein>
<evidence type="ECO:0000256" key="1">
    <source>
        <dbReference type="ARBA" id="ARBA00000707"/>
    </source>
</evidence>
<evidence type="ECO:0000256" key="7">
    <source>
        <dbReference type="ARBA" id="ARBA00022807"/>
    </source>
</evidence>
<dbReference type="PANTHER" id="PTHR24006">
    <property type="entry name" value="UBIQUITIN CARBOXYL-TERMINAL HYDROLASE"/>
    <property type="match status" value="1"/>
</dbReference>
<dbReference type="SUPFAM" id="SSF54001">
    <property type="entry name" value="Cysteine proteinases"/>
    <property type="match status" value="1"/>
</dbReference>
<feature type="region of interest" description="Disordered" evidence="9">
    <location>
        <begin position="603"/>
        <end position="686"/>
    </location>
</feature>
<proteinExistence type="predicted"/>
<dbReference type="InterPro" id="IPR038765">
    <property type="entry name" value="Papain-like_cys_pep_sf"/>
</dbReference>
<dbReference type="Pfam" id="PF00443">
    <property type="entry name" value="UCH"/>
    <property type="match status" value="1"/>
</dbReference>
<dbReference type="GO" id="GO:0016579">
    <property type="term" value="P:protein deubiquitination"/>
    <property type="evidence" value="ECO:0007669"/>
    <property type="project" value="InterPro"/>
</dbReference>
<reference evidence="11" key="1">
    <citation type="submission" date="2025-08" db="UniProtKB">
        <authorList>
            <consortium name="Ensembl"/>
        </authorList>
    </citation>
    <scope>IDENTIFICATION</scope>
</reference>
<dbReference type="GO" id="GO:0005829">
    <property type="term" value="C:cytosol"/>
    <property type="evidence" value="ECO:0007669"/>
    <property type="project" value="TreeGrafter"/>
</dbReference>
<dbReference type="FunFam" id="3.90.70.10:FF:000004">
    <property type="entry name" value="Putative ubiquitin carboxyl-terminal hydrolase 25"/>
    <property type="match status" value="1"/>
</dbReference>
<evidence type="ECO:0000256" key="2">
    <source>
        <dbReference type="ARBA" id="ARBA00004123"/>
    </source>
</evidence>
<evidence type="ECO:0000256" key="6">
    <source>
        <dbReference type="ARBA" id="ARBA00022801"/>
    </source>
</evidence>
<evidence type="ECO:0000256" key="8">
    <source>
        <dbReference type="ARBA" id="ARBA00023242"/>
    </source>
</evidence>
<comment type="catalytic activity">
    <reaction evidence="1">
        <text>Thiol-dependent hydrolysis of ester, thioester, amide, peptide and isopeptide bonds formed by the C-terminal Gly of ubiquitin (a 76-residue protein attached to proteins as an intracellular targeting signal).</text>
        <dbReference type="EC" id="3.4.19.12"/>
    </reaction>
</comment>
<evidence type="ECO:0000313" key="12">
    <source>
        <dbReference type="Proteomes" id="UP000694557"/>
    </source>
</evidence>
<dbReference type="GeneTree" id="ENSGT00940000157670"/>
<keyword evidence="7" id="KW-0788">Thiol protease</keyword>
<keyword evidence="5" id="KW-0833">Ubl conjugation pathway</keyword>
<evidence type="ECO:0000256" key="5">
    <source>
        <dbReference type="ARBA" id="ARBA00022786"/>
    </source>
</evidence>
<reference evidence="11" key="2">
    <citation type="submission" date="2025-09" db="UniProtKB">
        <authorList>
            <consortium name="Ensembl"/>
        </authorList>
    </citation>
    <scope>IDENTIFICATION</scope>
</reference>
<dbReference type="GO" id="GO:0006508">
    <property type="term" value="P:proteolysis"/>
    <property type="evidence" value="ECO:0007669"/>
    <property type="project" value="UniProtKB-KW"/>
</dbReference>
<dbReference type="GO" id="GO:0000077">
    <property type="term" value="P:DNA damage checkpoint signaling"/>
    <property type="evidence" value="ECO:0007669"/>
    <property type="project" value="TreeGrafter"/>
</dbReference>
<evidence type="ECO:0000313" key="11">
    <source>
        <dbReference type="Ensembl" id="ENSOKIP00005111044.1"/>
    </source>
</evidence>
<dbReference type="GO" id="GO:0004843">
    <property type="term" value="F:cysteine-type deubiquitinase activity"/>
    <property type="evidence" value="ECO:0007669"/>
    <property type="project" value="UniProtKB-EC"/>
</dbReference>
<sequence>TQPPEEGQGTEETADTEANRETQKSRPEVGKERRKMLRVWALEDRAARVKRKCCEAQGESCSPADWIRQDGWPVGIHNMGNTCWFSAVIQSLFHLPVFRRLVLNYCLSERILEKCKSHSDKRNIAFMQELRCLFALMVGSTRRFVDPSAAVELLREAFRSSEAQQDVSEFTHKLLDWLEDAFQLAANGNSLEDKKENPMVHLFYGTFVAERTHEGKTLSNIEQFGQYPLQVNGFNNLEECLEGAMVEGEIEALHPDQTISSGSKRWFSKLPPVLTFELSRFEFNQSLGRPEKIHKKLEFQEIIYMDRYLHKNNEQTYNRRGEVKRMKEHLTVLQQKLECYRSYGSGPTNYPLADMLQYMLEFACTKPTSVSPAEDPKLAASSPTPPSSNPQHTDANPDDTRQGPLGQLQRMPIYKPFTQCRPPMDAPPHPAPHSVTEEELRFVKTCLQRWRTEMENNMDELKASIDRVSQALEGMYSDNRLCQVPYRLHAVLVHEGQALAGHYWAYIYDHSNQCWMKYNDVIVSESSWEELVRDSYGGMTNASAYCLMYIDDRLPHLIAEDTDDETGQVMQGMDSLPPILGRYVRQDNHWFQQELREWEEQLYQPPQQEPAAPTAASTTTRVPSKKKDESAEPVPQPGPAQEPTGDETGVREAGAEAAAAPDTQADSEDGQDALPAPCRQQQQPENVVVEIPNVGRILVQADNDGYNEEMMLTPAMQGIIMAIAKARQAFDNEGPEAGLIKAFQEEYSRLFELSQEETTAQQDPRLHHALVYFFQNKAPNCVIERTLLEGFTDRNLSFDDRSISIMREARAKLRLIKPEDMDMEEYMQWHDDYSLFRTVFVYLLTGLEQYQHGKVSEALNYLNHAYKDNTMLLRRGEKRGVDQSLIALYRRRCLKELNDNAATLFRSSEVNGVEEGVIIMNEAVIPCMHLMSRPDMISQEDLDTMEAIRSHWCSYLEVDLDDSLQLKLGEFLPRVLDCSTERVVLKDPPTVRSKVPHDLCSRLAAIMESITNTSVVAVK</sequence>
<feature type="domain" description="USP" evidence="10">
    <location>
        <begin position="74"/>
        <end position="552"/>
    </location>
</feature>
<dbReference type="Proteomes" id="UP000694557">
    <property type="component" value="Unassembled WGS sequence"/>
</dbReference>
<dbReference type="GO" id="GO:0005634">
    <property type="term" value="C:nucleus"/>
    <property type="evidence" value="ECO:0007669"/>
    <property type="project" value="UniProtKB-SubCell"/>
</dbReference>
<feature type="region of interest" description="Disordered" evidence="9">
    <location>
        <begin position="370"/>
        <end position="406"/>
    </location>
</feature>
<evidence type="ECO:0000256" key="9">
    <source>
        <dbReference type="SAM" id="MobiDB-lite"/>
    </source>
</evidence>
<name>A0A8C7LEM8_ONCKI</name>
<dbReference type="InterPro" id="IPR001394">
    <property type="entry name" value="Peptidase_C19_UCH"/>
</dbReference>
<dbReference type="PANTHER" id="PTHR24006:SF678">
    <property type="entry name" value="UBIQUITIN CARBOXYL-TERMINAL HYDROLASE 28"/>
    <property type="match status" value="1"/>
</dbReference>
<dbReference type="Gene3D" id="3.90.70.10">
    <property type="entry name" value="Cysteine proteinases"/>
    <property type="match status" value="1"/>
</dbReference>
<dbReference type="EC" id="3.4.19.12" evidence="3"/>
<accession>A0A8C7LEM8</accession>
<keyword evidence="4" id="KW-0645">Protease</keyword>
<dbReference type="InterPro" id="IPR028889">
    <property type="entry name" value="USP"/>
</dbReference>
<dbReference type="CDD" id="cd02665">
    <property type="entry name" value="Peptidase_C19I"/>
    <property type="match status" value="1"/>
</dbReference>
<organism evidence="11 12">
    <name type="scientific">Oncorhynchus kisutch</name>
    <name type="common">Coho salmon</name>
    <name type="synonym">Salmo kisutch</name>
    <dbReference type="NCBI Taxonomy" id="8019"/>
    <lineage>
        <taxon>Eukaryota</taxon>
        <taxon>Metazoa</taxon>
        <taxon>Chordata</taxon>
        <taxon>Craniata</taxon>
        <taxon>Vertebrata</taxon>
        <taxon>Euteleostomi</taxon>
        <taxon>Actinopterygii</taxon>
        <taxon>Neopterygii</taxon>
        <taxon>Teleostei</taxon>
        <taxon>Protacanthopterygii</taxon>
        <taxon>Salmoniformes</taxon>
        <taxon>Salmonidae</taxon>
        <taxon>Salmoninae</taxon>
        <taxon>Oncorhynchus</taxon>
    </lineage>
</organism>
<gene>
    <name evidence="11" type="primary">USP28</name>
    <name evidence="11" type="synonym">LOC109892852</name>
</gene>
<dbReference type="InterPro" id="IPR018200">
    <property type="entry name" value="USP_CS"/>
</dbReference>
<evidence type="ECO:0000256" key="4">
    <source>
        <dbReference type="ARBA" id="ARBA00022670"/>
    </source>
</evidence>
<dbReference type="Ensembl" id="ENSOKIT00005118900.1">
    <property type="protein sequence ID" value="ENSOKIP00005111044.1"/>
    <property type="gene ID" value="ENSOKIG00005047590.1"/>
</dbReference>